<evidence type="ECO:0000313" key="9">
    <source>
        <dbReference type="Proteomes" id="UP000507470"/>
    </source>
</evidence>
<dbReference type="PANTHER" id="PTHR11640">
    <property type="entry name" value="NEPHRIN"/>
    <property type="match status" value="1"/>
</dbReference>
<dbReference type="OrthoDB" id="6077473at2759"/>
<proteinExistence type="predicted"/>
<feature type="domain" description="Ig-like" evidence="7">
    <location>
        <begin position="241"/>
        <end position="323"/>
    </location>
</feature>
<dbReference type="InterPro" id="IPR003599">
    <property type="entry name" value="Ig_sub"/>
</dbReference>
<organism evidence="8 9">
    <name type="scientific">Mytilus coruscus</name>
    <name type="common">Sea mussel</name>
    <dbReference type="NCBI Taxonomy" id="42192"/>
    <lineage>
        <taxon>Eukaryota</taxon>
        <taxon>Metazoa</taxon>
        <taxon>Spiralia</taxon>
        <taxon>Lophotrochozoa</taxon>
        <taxon>Mollusca</taxon>
        <taxon>Bivalvia</taxon>
        <taxon>Autobranchia</taxon>
        <taxon>Pteriomorphia</taxon>
        <taxon>Mytilida</taxon>
        <taxon>Mytiloidea</taxon>
        <taxon>Mytilidae</taxon>
        <taxon>Mytilinae</taxon>
        <taxon>Mytilus</taxon>
    </lineage>
</organism>
<keyword evidence="4" id="KW-0325">Glycoprotein</keyword>
<dbReference type="InterPro" id="IPR036179">
    <property type="entry name" value="Ig-like_dom_sf"/>
</dbReference>
<dbReference type="AlphaFoldDB" id="A0A6J8EMN9"/>
<dbReference type="SMART" id="SM00408">
    <property type="entry name" value="IGc2"/>
    <property type="match status" value="1"/>
</dbReference>
<dbReference type="GO" id="GO:0005886">
    <property type="term" value="C:plasma membrane"/>
    <property type="evidence" value="ECO:0007669"/>
    <property type="project" value="TreeGrafter"/>
</dbReference>
<comment type="subcellular location">
    <subcellularLocation>
        <location evidence="1">Membrane</location>
        <topology evidence="1">Single-pass type I membrane protein</topology>
    </subcellularLocation>
</comment>
<dbReference type="GO" id="GO:0005911">
    <property type="term" value="C:cell-cell junction"/>
    <property type="evidence" value="ECO:0007669"/>
    <property type="project" value="TreeGrafter"/>
</dbReference>
<dbReference type="GO" id="GO:0050839">
    <property type="term" value="F:cell adhesion molecule binding"/>
    <property type="evidence" value="ECO:0007669"/>
    <property type="project" value="TreeGrafter"/>
</dbReference>
<dbReference type="Proteomes" id="UP000507470">
    <property type="component" value="Unassembled WGS sequence"/>
</dbReference>
<dbReference type="PROSITE" id="PS50835">
    <property type="entry name" value="IG_LIKE"/>
    <property type="match status" value="2"/>
</dbReference>
<dbReference type="GO" id="GO:0098609">
    <property type="term" value="P:cell-cell adhesion"/>
    <property type="evidence" value="ECO:0007669"/>
    <property type="project" value="TreeGrafter"/>
</dbReference>
<gene>
    <name evidence="8" type="ORF">MCOR_53820</name>
</gene>
<protein>
    <recommendedName>
        <fullName evidence="7">Ig-like domain-containing protein</fullName>
    </recommendedName>
</protein>
<dbReference type="InterPro" id="IPR013783">
    <property type="entry name" value="Ig-like_fold"/>
</dbReference>
<feature type="domain" description="Ig-like" evidence="7">
    <location>
        <begin position="134"/>
        <end position="233"/>
    </location>
</feature>
<evidence type="ECO:0000256" key="5">
    <source>
        <dbReference type="ARBA" id="ARBA00023319"/>
    </source>
</evidence>
<dbReference type="InterPro" id="IPR051275">
    <property type="entry name" value="Cell_adhesion_signaling"/>
</dbReference>
<name>A0A6J8EMN9_MYTCO</name>
<evidence type="ECO:0000256" key="6">
    <source>
        <dbReference type="SAM" id="Phobius"/>
    </source>
</evidence>
<dbReference type="InterPro" id="IPR003598">
    <property type="entry name" value="Ig_sub2"/>
</dbReference>
<evidence type="ECO:0000313" key="8">
    <source>
        <dbReference type="EMBL" id="CAC5421728.1"/>
    </source>
</evidence>
<evidence type="ECO:0000259" key="7">
    <source>
        <dbReference type="PROSITE" id="PS50835"/>
    </source>
</evidence>
<evidence type="ECO:0000256" key="3">
    <source>
        <dbReference type="ARBA" id="ARBA00023157"/>
    </source>
</evidence>
<dbReference type="SUPFAM" id="SSF48726">
    <property type="entry name" value="Immunoglobulin"/>
    <property type="match status" value="2"/>
</dbReference>
<feature type="transmembrane region" description="Helical" evidence="6">
    <location>
        <begin position="361"/>
        <end position="382"/>
    </location>
</feature>
<keyword evidence="9" id="KW-1185">Reference proteome</keyword>
<evidence type="ECO:0000256" key="2">
    <source>
        <dbReference type="ARBA" id="ARBA00023136"/>
    </source>
</evidence>
<dbReference type="SMART" id="SM00409">
    <property type="entry name" value="IG"/>
    <property type="match status" value="3"/>
</dbReference>
<dbReference type="Gene3D" id="2.60.40.10">
    <property type="entry name" value="Immunoglobulins"/>
    <property type="match status" value="3"/>
</dbReference>
<dbReference type="Pfam" id="PF13927">
    <property type="entry name" value="Ig_3"/>
    <property type="match status" value="1"/>
</dbReference>
<keyword evidence="3" id="KW-1015">Disulfide bond</keyword>
<sequence length="434" mass="46824">MNQNMLGLLGPSNVQLNCSYDIDTDDVLFLINFKAFIRGTFRNIVSFSPPNIGGAALILTDGFYLMGRVTLTNPTFASTTAIMTFNEVDCEDENDYQCEINYQDGSTGESPSPLPLVSTNLTVRAAAEKPAEAPLITGVNGSIIEGQNVTFTCSGNVGNPPGTFIWEKFRMIGFFPTTYPDEPTIITPGLVNCTNNGTSSVTIAMESEDDRSLVRCVIKQEFGDVFQQTPIISVLYSVREPVITRSPDQPSYIEGSDPITLTCWGAGNPIPTYTWYKEANDTILSNTSTYVINDVTVENSGNYICVIENMVDGILYNDSSDFNIIIGPNVTSSSPAPSSSPTGQPSSTVVVGGQDSVQDNLPAIIGGSVAALVAVTITIFICKYTLKKNGKYDGQSQGQINHYETNFSSGNTPPASTHHIDLYSSLQMKQSSKL</sequence>
<keyword evidence="6" id="KW-0812">Transmembrane</keyword>
<accession>A0A6J8EMN9</accession>
<evidence type="ECO:0000256" key="4">
    <source>
        <dbReference type="ARBA" id="ARBA00023180"/>
    </source>
</evidence>
<dbReference type="InterPro" id="IPR007110">
    <property type="entry name" value="Ig-like_dom"/>
</dbReference>
<evidence type="ECO:0000256" key="1">
    <source>
        <dbReference type="ARBA" id="ARBA00004479"/>
    </source>
</evidence>
<dbReference type="EMBL" id="CACVKT020009374">
    <property type="protein sequence ID" value="CAC5421728.1"/>
    <property type="molecule type" value="Genomic_DNA"/>
</dbReference>
<keyword evidence="5" id="KW-0393">Immunoglobulin domain</keyword>
<keyword evidence="6" id="KW-1133">Transmembrane helix</keyword>
<dbReference type="PANTHER" id="PTHR11640:SF31">
    <property type="entry name" value="IRREGULAR CHIASM C-ROUGHEST PROTEIN-RELATED"/>
    <property type="match status" value="1"/>
</dbReference>
<keyword evidence="2 6" id="KW-0472">Membrane</keyword>
<reference evidence="8 9" key="1">
    <citation type="submission" date="2020-06" db="EMBL/GenBank/DDBJ databases">
        <authorList>
            <person name="Li R."/>
            <person name="Bekaert M."/>
        </authorList>
    </citation>
    <scope>NUCLEOTIDE SEQUENCE [LARGE SCALE GENOMIC DNA]</scope>
    <source>
        <strain evidence="9">wild</strain>
    </source>
</reference>